<organism evidence="1 2">
    <name type="scientific">Teratosphaeria nubilosa</name>
    <dbReference type="NCBI Taxonomy" id="161662"/>
    <lineage>
        <taxon>Eukaryota</taxon>
        <taxon>Fungi</taxon>
        <taxon>Dikarya</taxon>
        <taxon>Ascomycota</taxon>
        <taxon>Pezizomycotina</taxon>
        <taxon>Dothideomycetes</taxon>
        <taxon>Dothideomycetidae</taxon>
        <taxon>Mycosphaerellales</taxon>
        <taxon>Teratosphaeriaceae</taxon>
        <taxon>Teratosphaeria</taxon>
    </lineage>
</organism>
<name>A0A6G1L199_9PEZI</name>
<dbReference type="InterPro" id="IPR038883">
    <property type="entry name" value="AN11006-like"/>
</dbReference>
<dbReference type="PANTHER" id="PTHR42085:SF1">
    <property type="entry name" value="F-BOX DOMAIN-CONTAINING PROTEIN"/>
    <property type="match status" value="1"/>
</dbReference>
<reference evidence="1" key="1">
    <citation type="journal article" date="2020" name="Stud. Mycol.">
        <title>101 Dothideomycetes genomes: a test case for predicting lifestyles and emergence of pathogens.</title>
        <authorList>
            <person name="Haridas S."/>
            <person name="Albert R."/>
            <person name="Binder M."/>
            <person name="Bloem J."/>
            <person name="Labutti K."/>
            <person name="Salamov A."/>
            <person name="Andreopoulos B."/>
            <person name="Baker S."/>
            <person name="Barry K."/>
            <person name="Bills G."/>
            <person name="Bluhm B."/>
            <person name="Cannon C."/>
            <person name="Castanera R."/>
            <person name="Culley D."/>
            <person name="Daum C."/>
            <person name="Ezra D."/>
            <person name="Gonzalez J."/>
            <person name="Henrissat B."/>
            <person name="Kuo A."/>
            <person name="Liang C."/>
            <person name="Lipzen A."/>
            <person name="Lutzoni F."/>
            <person name="Magnuson J."/>
            <person name="Mondo S."/>
            <person name="Nolan M."/>
            <person name="Ohm R."/>
            <person name="Pangilinan J."/>
            <person name="Park H.-J."/>
            <person name="Ramirez L."/>
            <person name="Alfaro M."/>
            <person name="Sun H."/>
            <person name="Tritt A."/>
            <person name="Yoshinaga Y."/>
            <person name="Zwiers L.-H."/>
            <person name="Turgeon B."/>
            <person name="Goodwin S."/>
            <person name="Spatafora J."/>
            <person name="Crous P."/>
            <person name="Grigoriev I."/>
        </authorList>
    </citation>
    <scope>NUCLEOTIDE SEQUENCE</scope>
    <source>
        <strain evidence="1">CBS 116005</strain>
    </source>
</reference>
<accession>A0A6G1L199</accession>
<evidence type="ECO:0000313" key="2">
    <source>
        <dbReference type="Proteomes" id="UP000799436"/>
    </source>
</evidence>
<keyword evidence="2" id="KW-1185">Reference proteome</keyword>
<sequence length="228" mass="25461">MDSSPLGRLSAELRNHIYELVLTSPRPIALVTVRNHSSTALSAELERLRKRGGHTKRTGLTATCSTIRRESTRMFYAANSFELTIPIPQIATGRQRLEAFLSTIGWSNAAALRSIIVRIEDVKQEDTDRSFSPFADLPVLVNDLRELGAGYPNCAIVVKADFMAGAHPEGAWRTVPLEIDVRDPMGGWERGIEGMRGRRTEDFGWKWNLIEVGLEQCRDEQAKLVAQS</sequence>
<dbReference type="OrthoDB" id="3816007at2759"/>
<dbReference type="Proteomes" id="UP000799436">
    <property type="component" value="Unassembled WGS sequence"/>
</dbReference>
<dbReference type="PANTHER" id="PTHR42085">
    <property type="entry name" value="F-BOX DOMAIN-CONTAINING PROTEIN"/>
    <property type="match status" value="1"/>
</dbReference>
<dbReference type="AlphaFoldDB" id="A0A6G1L199"/>
<protein>
    <submittedName>
        <fullName evidence="1">Uncharacterized protein</fullName>
    </submittedName>
</protein>
<proteinExistence type="predicted"/>
<dbReference type="EMBL" id="ML995867">
    <property type="protein sequence ID" value="KAF2766701.1"/>
    <property type="molecule type" value="Genomic_DNA"/>
</dbReference>
<evidence type="ECO:0000313" key="1">
    <source>
        <dbReference type="EMBL" id="KAF2766701.1"/>
    </source>
</evidence>
<gene>
    <name evidence="1" type="ORF">EJ03DRAFT_353725</name>
</gene>